<dbReference type="Proteomes" id="UP000011971">
    <property type="component" value="Unassembled WGS sequence"/>
</dbReference>
<evidence type="ECO:0000256" key="11">
    <source>
        <dbReference type="ARBA" id="ARBA00023136"/>
    </source>
</evidence>
<dbReference type="PROSITE" id="PS50928">
    <property type="entry name" value="ABC_TM1"/>
    <property type="match status" value="1"/>
</dbReference>
<evidence type="ECO:0000259" key="14">
    <source>
        <dbReference type="PROSITE" id="PS50928"/>
    </source>
</evidence>
<evidence type="ECO:0000256" key="8">
    <source>
        <dbReference type="ARBA" id="ARBA00022741"/>
    </source>
</evidence>
<evidence type="ECO:0000259" key="13">
    <source>
        <dbReference type="PROSITE" id="PS50893"/>
    </source>
</evidence>
<keyword evidence="9" id="KW-0067">ATP-binding</keyword>
<keyword evidence="6" id="KW-1003">Cell membrane</keyword>
<dbReference type="CDD" id="cd03262">
    <property type="entry name" value="ABC_HisP_GlnQ"/>
    <property type="match status" value="1"/>
</dbReference>
<dbReference type="InterPro" id="IPR027417">
    <property type="entry name" value="P-loop_NTPase"/>
</dbReference>
<dbReference type="GO" id="GO:0005886">
    <property type="term" value="C:plasma membrane"/>
    <property type="evidence" value="ECO:0007669"/>
    <property type="project" value="UniProtKB-SubCell"/>
</dbReference>
<accession>M5JPI5</accession>
<dbReference type="SMART" id="SM00382">
    <property type="entry name" value="AAA"/>
    <property type="match status" value="1"/>
</dbReference>
<dbReference type="RefSeq" id="WP_006471489.1">
    <property type="nucleotide sequence ID" value="NZ_AOGE01000025.1"/>
</dbReference>
<gene>
    <name evidence="15" type="ORF">D584_10497</name>
</gene>
<evidence type="ECO:0000313" key="15">
    <source>
        <dbReference type="EMBL" id="ELT49198.1"/>
    </source>
</evidence>
<dbReference type="Pfam" id="PF00528">
    <property type="entry name" value="BPD_transp_1"/>
    <property type="match status" value="1"/>
</dbReference>
<comment type="similarity">
    <text evidence="4">Belongs to the ABC transporter superfamily.</text>
</comment>
<dbReference type="CDD" id="cd06261">
    <property type="entry name" value="TM_PBP2"/>
    <property type="match status" value="1"/>
</dbReference>
<dbReference type="Gene3D" id="1.10.3720.10">
    <property type="entry name" value="MetI-like"/>
    <property type="match status" value="1"/>
</dbReference>
<dbReference type="GO" id="GO:0005524">
    <property type="term" value="F:ATP binding"/>
    <property type="evidence" value="ECO:0007669"/>
    <property type="project" value="UniProtKB-KW"/>
</dbReference>
<keyword evidence="8" id="KW-0547">Nucleotide-binding</keyword>
<comment type="subcellular location">
    <subcellularLocation>
        <location evidence="2">Cell inner membrane</location>
    </subcellularLocation>
    <subcellularLocation>
        <location evidence="3 12">Cell membrane</location>
        <topology evidence="3 12">Multi-pass membrane protein</topology>
    </subcellularLocation>
    <subcellularLocation>
        <location evidence="1">Cell membrane</location>
        <topology evidence="1">Peripheral membrane protein</topology>
    </subcellularLocation>
</comment>
<sequence length="595" mass="65129">MAVTTEFTNVQIATRSVERKQDYSRYRIVPAKHPARLAGSVFAAIVIGLVLYSIFTNPQWGWNVFAEWFFAEPVLVGLGRTLLLTALAAVSGSILGTLLALARVSRSPLLSGLSWGYIWLLRSIPLIVLLLILNNLGYLYANITLSVPFTDRVLFDYPTVQLLTPFAAAFLGLTLNQSAFFAEIVRGGILSVDQGQHEAAAALGLPRTRQALRIVLPQAMRSILPTGFNEIIGLAKGTSMVYVLALPELFYTVQVIYRRNLEVIPLLMVATVWYLVIMTVLSVAQYYIERYFAKGAVRNPVPLPFQTFFNRYKRSLPLTSGLSGQVHRTVPVAGFGDAGTMSAGAPIHIHDISKRFGTNTVLNHVELSFPAGSVTAILGPSGSGKSTLLRSINHLERVNEGFISVDGALVGYRQDGDTLYELKEKDILKRRADIAMVFQNFNLFPHMTVLENIIEAPIQVGGLARDAAIRLALDLLARVGLGDKAEAYPRQLSGGQQQRVAIARALALRPKVILFDEPTSALDPELVGEVLDVIKELARTGTTLVIVTHEIGFAREVADTVVFMEAGQVVEAGPPSSIFNDAQHPRTREFLAKVL</sequence>
<dbReference type="InterPro" id="IPR050086">
    <property type="entry name" value="MetN_ABC_transporter-like"/>
</dbReference>
<feature type="transmembrane region" description="Helical" evidence="12">
    <location>
        <begin position="160"/>
        <end position="182"/>
    </location>
</feature>
<keyword evidence="5 12" id="KW-0813">Transport</keyword>
<dbReference type="PROSITE" id="PS50893">
    <property type="entry name" value="ABC_TRANSPORTER_2"/>
    <property type="match status" value="1"/>
</dbReference>
<dbReference type="GO" id="GO:0016887">
    <property type="term" value="F:ATP hydrolysis activity"/>
    <property type="evidence" value="ECO:0007669"/>
    <property type="project" value="InterPro"/>
</dbReference>
<dbReference type="SUPFAM" id="SSF161098">
    <property type="entry name" value="MetI-like"/>
    <property type="match status" value="1"/>
</dbReference>
<feature type="transmembrane region" description="Helical" evidence="12">
    <location>
        <begin position="75"/>
        <end position="102"/>
    </location>
</feature>
<proteinExistence type="inferred from homology"/>
<comment type="caution">
    <text evidence="15">The sequence shown here is derived from an EMBL/GenBank/DDBJ whole genome shotgun (WGS) entry which is preliminary data.</text>
</comment>
<organism evidence="15 16">
    <name type="scientific">Brucella intermedia M86</name>
    <dbReference type="NCBI Taxonomy" id="1234597"/>
    <lineage>
        <taxon>Bacteria</taxon>
        <taxon>Pseudomonadati</taxon>
        <taxon>Pseudomonadota</taxon>
        <taxon>Alphaproteobacteria</taxon>
        <taxon>Hyphomicrobiales</taxon>
        <taxon>Brucellaceae</taxon>
        <taxon>Brucella/Ochrobactrum group</taxon>
        <taxon>Brucella</taxon>
    </lineage>
</organism>
<protein>
    <submittedName>
        <fullName evidence="15">Polar amino acid ABC transporter inner membrane subunit</fullName>
    </submittedName>
</protein>
<dbReference type="AlphaFoldDB" id="M5JPI5"/>
<dbReference type="InterPro" id="IPR035906">
    <property type="entry name" value="MetI-like_sf"/>
</dbReference>
<evidence type="ECO:0000256" key="3">
    <source>
        <dbReference type="ARBA" id="ARBA00004651"/>
    </source>
</evidence>
<comment type="similarity">
    <text evidence="12">Belongs to the binding-protein-dependent transport system permease family.</text>
</comment>
<dbReference type="InterPro" id="IPR000515">
    <property type="entry name" value="MetI-like"/>
</dbReference>
<evidence type="ECO:0000256" key="2">
    <source>
        <dbReference type="ARBA" id="ARBA00004533"/>
    </source>
</evidence>
<dbReference type="InterPro" id="IPR017871">
    <property type="entry name" value="ABC_transporter-like_CS"/>
</dbReference>
<dbReference type="SUPFAM" id="SSF52540">
    <property type="entry name" value="P-loop containing nucleoside triphosphate hydrolases"/>
    <property type="match status" value="1"/>
</dbReference>
<feature type="domain" description="ABC transmembrane type-1" evidence="14">
    <location>
        <begin position="78"/>
        <end position="285"/>
    </location>
</feature>
<dbReference type="Gene3D" id="3.40.50.300">
    <property type="entry name" value="P-loop containing nucleotide triphosphate hydrolases"/>
    <property type="match status" value="1"/>
</dbReference>
<evidence type="ECO:0000256" key="12">
    <source>
        <dbReference type="RuleBase" id="RU363032"/>
    </source>
</evidence>
<evidence type="ECO:0000256" key="6">
    <source>
        <dbReference type="ARBA" id="ARBA00022475"/>
    </source>
</evidence>
<dbReference type="InterPro" id="IPR003439">
    <property type="entry name" value="ABC_transporter-like_ATP-bd"/>
</dbReference>
<evidence type="ECO:0000256" key="9">
    <source>
        <dbReference type="ARBA" id="ARBA00022840"/>
    </source>
</evidence>
<name>M5JPI5_9HYPH</name>
<keyword evidence="11 12" id="KW-0472">Membrane</keyword>
<feature type="transmembrane region" description="Helical" evidence="12">
    <location>
        <begin position="114"/>
        <end position="140"/>
    </location>
</feature>
<evidence type="ECO:0000256" key="10">
    <source>
        <dbReference type="ARBA" id="ARBA00022989"/>
    </source>
</evidence>
<keyword evidence="7 12" id="KW-0812">Transmembrane</keyword>
<reference evidence="15 16" key="1">
    <citation type="journal article" date="2013" name="Gut Pathog.">
        <title>Draft genome of Ochrobactrum intermedium strain M86 isolated from non-ulcer dyspeptic individual from India.</title>
        <authorList>
            <person name="Kulkarni G."/>
            <person name="Dhotre D."/>
            <person name="Dharne M."/>
            <person name="Shetty S."/>
            <person name="Chowdhury S."/>
            <person name="Misra V."/>
            <person name="Misra S."/>
            <person name="Patole M."/>
            <person name="Shouche Y."/>
        </authorList>
    </citation>
    <scope>NUCLEOTIDE SEQUENCE [LARGE SCALE GENOMIC DNA]</scope>
    <source>
        <strain evidence="15 16">M86</strain>
    </source>
</reference>
<feature type="transmembrane region" description="Helical" evidence="12">
    <location>
        <begin position="263"/>
        <end position="288"/>
    </location>
</feature>
<evidence type="ECO:0000256" key="1">
    <source>
        <dbReference type="ARBA" id="ARBA00004202"/>
    </source>
</evidence>
<dbReference type="PROSITE" id="PS00211">
    <property type="entry name" value="ABC_TRANSPORTER_1"/>
    <property type="match status" value="1"/>
</dbReference>
<dbReference type="GO" id="GO:0055085">
    <property type="term" value="P:transmembrane transport"/>
    <property type="evidence" value="ECO:0007669"/>
    <property type="project" value="InterPro"/>
</dbReference>
<dbReference type="EMBL" id="AOGE01000025">
    <property type="protein sequence ID" value="ELT49198.1"/>
    <property type="molecule type" value="Genomic_DNA"/>
</dbReference>
<feature type="transmembrane region" description="Helical" evidence="12">
    <location>
        <begin position="35"/>
        <end position="55"/>
    </location>
</feature>
<evidence type="ECO:0000256" key="7">
    <source>
        <dbReference type="ARBA" id="ARBA00022692"/>
    </source>
</evidence>
<dbReference type="InterPro" id="IPR003593">
    <property type="entry name" value="AAA+_ATPase"/>
</dbReference>
<keyword evidence="10 12" id="KW-1133">Transmembrane helix</keyword>
<dbReference type="Pfam" id="PF00005">
    <property type="entry name" value="ABC_tran"/>
    <property type="match status" value="1"/>
</dbReference>
<dbReference type="STRING" id="94625.A7J42_22090"/>
<dbReference type="PANTHER" id="PTHR43166">
    <property type="entry name" value="AMINO ACID IMPORT ATP-BINDING PROTEIN"/>
    <property type="match status" value="1"/>
</dbReference>
<feature type="domain" description="ABC transporter" evidence="13">
    <location>
        <begin position="347"/>
        <end position="591"/>
    </location>
</feature>
<dbReference type="OrthoDB" id="7242531at2"/>
<evidence type="ECO:0000256" key="4">
    <source>
        <dbReference type="ARBA" id="ARBA00005417"/>
    </source>
</evidence>
<evidence type="ECO:0000256" key="5">
    <source>
        <dbReference type="ARBA" id="ARBA00022448"/>
    </source>
</evidence>
<dbReference type="PANTHER" id="PTHR43166:SF9">
    <property type="entry name" value="GLUTAMATE_ASPARTATE IMPORT ATP-BINDING PROTEIN GLTL"/>
    <property type="match status" value="1"/>
</dbReference>
<dbReference type="PATRIC" id="fig|1234597.4.peg.2178"/>
<evidence type="ECO:0000313" key="16">
    <source>
        <dbReference type="Proteomes" id="UP000011971"/>
    </source>
</evidence>